<dbReference type="InterPro" id="IPR006094">
    <property type="entry name" value="Oxid_FAD_bind_N"/>
</dbReference>
<keyword evidence="4" id="KW-0274">FAD</keyword>
<dbReference type="PANTHER" id="PTHR11748">
    <property type="entry name" value="D-LACTATE DEHYDROGENASE"/>
    <property type="match status" value="1"/>
</dbReference>
<reference evidence="9 10" key="1">
    <citation type="submission" date="2023-07" db="EMBL/GenBank/DDBJ databases">
        <title>Functional and genomic diversity of the sorghum phyllosphere microbiome.</title>
        <authorList>
            <person name="Shade A."/>
        </authorList>
    </citation>
    <scope>NUCLEOTIDE SEQUENCE [LARGE SCALE GENOMIC DNA]</scope>
    <source>
        <strain evidence="9 10">SORGH_AS_1126</strain>
    </source>
</reference>
<comment type="cofactor">
    <cofactor evidence="1">
        <name>FAD</name>
        <dbReference type="ChEBI" id="CHEBI:57692"/>
    </cofactor>
</comment>
<evidence type="ECO:0000256" key="6">
    <source>
        <dbReference type="ARBA" id="ARBA00023002"/>
    </source>
</evidence>
<dbReference type="InterPro" id="IPR016166">
    <property type="entry name" value="FAD-bd_PCMH"/>
</dbReference>
<dbReference type="GO" id="GO:0004458">
    <property type="term" value="F:D-lactate dehydrogenase (cytochrome) activity"/>
    <property type="evidence" value="ECO:0007669"/>
    <property type="project" value="UniProtKB-EC"/>
</dbReference>
<evidence type="ECO:0000256" key="5">
    <source>
        <dbReference type="ARBA" id="ARBA00022946"/>
    </source>
</evidence>
<dbReference type="SUPFAM" id="SSF55103">
    <property type="entry name" value="FAD-linked oxidases, C-terminal domain"/>
    <property type="match status" value="1"/>
</dbReference>
<gene>
    <name evidence="9" type="ORF">QE408_001626</name>
</gene>
<organism evidence="9 10">
    <name type="scientific">Agrobacterium larrymoorei</name>
    <dbReference type="NCBI Taxonomy" id="160699"/>
    <lineage>
        <taxon>Bacteria</taxon>
        <taxon>Pseudomonadati</taxon>
        <taxon>Pseudomonadota</taxon>
        <taxon>Alphaproteobacteria</taxon>
        <taxon>Hyphomicrobiales</taxon>
        <taxon>Rhizobiaceae</taxon>
        <taxon>Rhizobium/Agrobacterium group</taxon>
        <taxon>Agrobacterium</taxon>
    </lineage>
</organism>
<sequence length="461" mass="48851">MTRLSTALSQSLQSLLGERFSTSTALREQHGQGEAHHAAALPDAVVFAETTEEVSKIVRLCAEENVPVIAFGAGTSLEGHLAAVQGGVSIDLSRMAKILRVSPEDLDCSVEAGVTREQLNADLRDMGLFFPIDPGANASLGGMAATRASGTNAVRYGTMRENVLGLTVVLPSGQIIKTGGRARKSSAGYDLTRLFVGSEGTLGIITEITLRLYGIPETISAALCSFESVDQAVATAIQVVQLGIPVARMELMDRGLIKAVNDYSGLDLKIRDTLAFEFHGSPAGVQEQVEMVSSIVQENGGQDFEWANAPEERKRLWKARHNAFYAVVSQRPNAKGWSSDVCVPVSKLGDCIVATRELLKECSVPAAILGHVGDGNYHVVFAVDPTNAEELAEVAAINKKMVRYALSAGGTSTGEHGVGTGKIAYLREEHGDAVDLMAVIKQAVDPAGIMNPGKILAGQRA</sequence>
<evidence type="ECO:0000256" key="1">
    <source>
        <dbReference type="ARBA" id="ARBA00001974"/>
    </source>
</evidence>
<dbReference type="Gene3D" id="3.30.465.10">
    <property type="match status" value="1"/>
</dbReference>
<evidence type="ECO:0000256" key="3">
    <source>
        <dbReference type="ARBA" id="ARBA00022630"/>
    </source>
</evidence>
<name>A0ABU0UHV1_9HYPH</name>
<proteinExistence type="inferred from homology"/>
<dbReference type="InterPro" id="IPR036318">
    <property type="entry name" value="FAD-bd_PCMH-like_sf"/>
</dbReference>
<dbReference type="InterPro" id="IPR016171">
    <property type="entry name" value="Vanillyl_alc_oxidase_C-sub2"/>
</dbReference>
<accession>A0ABU0UHV1</accession>
<dbReference type="InterPro" id="IPR004113">
    <property type="entry name" value="FAD-bd_oxidored_4_C"/>
</dbReference>
<keyword evidence="6 9" id="KW-0560">Oxidoreductase</keyword>
<dbReference type="EMBL" id="JAUTBL010000001">
    <property type="protein sequence ID" value="MDQ1184504.1"/>
    <property type="molecule type" value="Genomic_DNA"/>
</dbReference>
<dbReference type="Pfam" id="PF02913">
    <property type="entry name" value="FAD-oxidase_C"/>
    <property type="match status" value="1"/>
</dbReference>
<comment type="caution">
    <text evidence="9">The sequence shown here is derived from an EMBL/GenBank/DDBJ whole genome shotgun (WGS) entry which is preliminary data.</text>
</comment>
<dbReference type="RefSeq" id="WP_306929968.1">
    <property type="nucleotide sequence ID" value="NZ_JAUTBL010000001.1"/>
</dbReference>
<keyword evidence="3" id="KW-0285">Flavoprotein</keyword>
<dbReference type="PANTHER" id="PTHR11748:SF111">
    <property type="entry name" value="D-LACTATE DEHYDROGENASE, MITOCHONDRIAL-RELATED"/>
    <property type="match status" value="1"/>
</dbReference>
<evidence type="ECO:0000313" key="10">
    <source>
        <dbReference type="Proteomes" id="UP001224781"/>
    </source>
</evidence>
<dbReference type="Pfam" id="PF01565">
    <property type="entry name" value="FAD_binding_4"/>
    <property type="match status" value="1"/>
</dbReference>
<evidence type="ECO:0000256" key="4">
    <source>
        <dbReference type="ARBA" id="ARBA00022827"/>
    </source>
</evidence>
<evidence type="ECO:0000259" key="8">
    <source>
        <dbReference type="PROSITE" id="PS51387"/>
    </source>
</evidence>
<comment type="similarity">
    <text evidence="2">Belongs to the FAD-binding oxidoreductase/transferase type 4 family.</text>
</comment>
<dbReference type="Gene3D" id="3.30.70.2740">
    <property type="match status" value="1"/>
</dbReference>
<evidence type="ECO:0000256" key="7">
    <source>
        <dbReference type="ARBA" id="ARBA00038897"/>
    </source>
</evidence>
<keyword evidence="10" id="KW-1185">Reference proteome</keyword>
<evidence type="ECO:0000313" key="9">
    <source>
        <dbReference type="EMBL" id="MDQ1184504.1"/>
    </source>
</evidence>
<dbReference type="SUPFAM" id="SSF56176">
    <property type="entry name" value="FAD-binding/transporter-associated domain-like"/>
    <property type="match status" value="1"/>
</dbReference>
<dbReference type="InterPro" id="IPR016169">
    <property type="entry name" value="FAD-bd_PCMH_sub2"/>
</dbReference>
<dbReference type="Gene3D" id="1.10.45.10">
    <property type="entry name" value="Vanillyl-alcohol Oxidase, Chain A, domain 4"/>
    <property type="match status" value="1"/>
</dbReference>
<protein>
    <recommendedName>
        <fullName evidence="7">D-lactate dehydrogenase (cytochrome)</fullName>
        <ecNumber evidence="7">1.1.2.4</ecNumber>
    </recommendedName>
</protein>
<dbReference type="PROSITE" id="PS51387">
    <property type="entry name" value="FAD_PCMH"/>
    <property type="match status" value="1"/>
</dbReference>
<dbReference type="Proteomes" id="UP001224781">
    <property type="component" value="Unassembled WGS sequence"/>
</dbReference>
<dbReference type="EC" id="1.1.2.4" evidence="7"/>
<feature type="domain" description="FAD-binding PCMH-type" evidence="8">
    <location>
        <begin position="38"/>
        <end position="215"/>
    </location>
</feature>
<keyword evidence="5" id="KW-0809">Transit peptide</keyword>
<dbReference type="InterPro" id="IPR016164">
    <property type="entry name" value="FAD-linked_Oxase-like_C"/>
</dbReference>
<evidence type="ECO:0000256" key="2">
    <source>
        <dbReference type="ARBA" id="ARBA00008000"/>
    </source>
</evidence>